<dbReference type="SUPFAM" id="SSF52218">
    <property type="entry name" value="Flavoproteins"/>
    <property type="match status" value="1"/>
</dbReference>
<gene>
    <name evidence="2" type="ORF">LVISKB_0265</name>
</gene>
<sequence length="202" mass="22917">MLRCVHNARINDTFKELFMTKKIGIIIGSTRPNRISMSIATWLQTAMDQSDLQIDLIDLADIQLPFLDEVAQPSDGHYELAHTKAWSQLIQSYDGFVLLFPQYNWGYPAPLKNALDYLYTEWRGKPVSLVSYGGHGGFQAALGMQLVVRGLKMQLMSTNLQLTVKKTDLTENEQFIDAQQALAPYQFYAQQLGAEFVHRLAD</sequence>
<reference evidence="2 3" key="1">
    <citation type="journal article" date="2013" name="PLoS ONE">
        <title>Genomic Analysis by Deep Sequencing of the Probiotic Lactobacillus brevis KB290 Harboring Nine Plasmids Reveals Genomic Stability.</title>
        <authorList>
            <person name="Fukao M."/>
            <person name="Oshima K."/>
            <person name="Morita H."/>
            <person name="Toh H."/>
            <person name="Suda W."/>
            <person name="Kim S.W."/>
            <person name="Suzuki S."/>
            <person name="Yakabe T."/>
            <person name="Hattori M."/>
            <person name="Yajima N."/>
        </authorList>
    </citation>
    <scope>NUCLEOTIDE SEQUENCE [LARGE SCALE GENOMIC DNA]</scope>
    <source>
        <strain evidence="2 3">KB290</strain>
    </source>
</reference>
<evidence type="ECO:0000313" key="3">
    <source>
        <dbReference type="Proteomes" id="UP000012042"/>
    </source>
</evidence>
<dbReference type="InterPro" id="IPR029039">
    <property type="entry name" value="Flavoprotein-like_sf"/>
</dbReference>
<dbReference type="PANTHER" id="PTHR30543:SF21">
    <property type="entry name" value="NAD(P)H-DEPENDENT FMN REDUCTASE LOT6"/>
    <property type="match status" value="1"/>
</dbReference>
<evidence type="ECO:0000259" key="1">
    <source>
        <dbReference type="Pfam" id="PF03358"/>
    </source>
</evidence>
<dbReference type="EMBL" id="AP012167">
    <property type="protein sequence ID" value="BAN05900.1"/>
    <property type="molecule type" value="Genomic_DNA"/>
</dbReference>
<name>M5ABX4_LEVBR</name>
<dbReference type="PATRIC" id="fig|1001583.3.peg.259"/>
<dbReference type="GO" id="GO:0010181">
    <property type="term" value="F:FMN binding"/>
    <property type="evidence" value="ECO:0007669"/>
    <property type="project" value="TreeGrafter"/>
</dbReference>
<dbReference type="Pfam" id="PF03358">
    <property type="entry name" value="FMN_red"/>
    <property type="match status" value="1"/>
</dbReference>
<dbReference type="InterPro" id="IPR005025">
    <property type="entry name" value="FMN_Rdtase-like_dom"/>
</dbReference>
<dbReference type="PANTHER" id="PTHR30543">
    <property type="entry name" value="CHROMATE REDUCTASE"/>
    <property type="match status" value="1"/>
</dbReference>
<dbReference type="Proteomes" id="UP000012042">
    <property type="component" value="Chromosome"/>
</dbReference>
<dbReference type="Gene3D" id="3.40.50.360">
    <property type="match status" value="1"/>
</dbReference>
<accession>M5ABX4</accession>
<evidence type="ECO:0000313" key="2">
    <source>
        <dbReference type="EMBL" id="BAN05900.1"/>
    </source>
</evidence>
<feature type="domain" description="NADPH-dependent FMN reductase-like" evidence="1">
    <location>
        <begin position="22"/>
        <end position="158"/>
    </location>
</feature>
<dbReference type="GO" id="GO:0005829">
    <property type="term" value="C:cytosol"/>
    <property type="evidence" value="ECO:0007669"/>
    <property type="project" value="TreeGrafter"/>
</dbReference>
<dbReference type="InterPro" id="IPR050712">
    <property type="entry name" value="NAD(P)H-dep_reductase"/>
</dbReference>
<dbReference type="AlphaFoldDB" id="M5ABX4"/>
<dbReference type="HOGENOM" id="CLU_055322_2_3_9"/>
<organism evidence="2 3">
    <name type="scientific">Levilactobacillus brevis KB290</name>
    <dbReference type="NCBI Taxonomy" id="1001583"/>
    <lineage>
        <taxon>Bacteria</taxon>
        <taxon>Bacillati</taxon>
        <taxon>Bacillota</taxon>
        <taxon>Bacilli</taxon>
        <taxon>Lactobacillales</taxon>
        <taxon>Lactobacillaceae</taxon>
        <taxon>Levilactobacillus</taxon>
    </lineage>
</organism>
<dbReference type="GO" id="GO:0016491">
    <property type="term" value="F:oxidoreductase activity"/>
    <property type="evidence" value="ECO:0007669"/>
    <property type="project" value="InterPro"/>
</dbReference>
<protein>
    <submittedName>
        <fullName evidence="2">NADPH-Dependent FMN Reductase</fullName>
    </submittedName>
</protein>
<proteinExistence type="predicted"/>
<dbReference type="KEGG" id="lbk:LVISKB_0265"/>